<protein>
    <submittedName>
        <fullName evidence="3">Uncharacterized protein</fullName>
    </submittedName>
</protein>
<evidence type="ECO:0000313" key="4">
    <source>
        <dbReference type="Proteomes" id="UP001176961"/>
    </source>
</evidence>
<gene>
    <name evidence="3" type="ORF">CYNAS_LOCUS21949</name>
</gene>
<dbReference type="Proteomes" id="UP001176961">
    <property type="component" value="Unassembled WGS sequence"/>
</dbReference>
<dbReference type="AlphaFoldDB" id="A0AA36MEV3"/>
<organism evidence="3 4">
    <name type="scientific">Cylicocyclus nassatus</name>
    <name type="common">Nematode worm</name>
    <dbReference type="NCBI Taxonomy" id="53992"/>
    <lineage>
        <taxon>Eukaryota</taxon>
        <taxon>Metazoa</taxon>
        <taxon>Ecdysozoa</taxon>
        <taxon>Nematoda</taxon>
        <taxon>Chromadorea</taxon>
        <taxon>Rhabditida</taxon>
        <taxon>Rhabditina</taxon>
        <taxon>Rhabditomorpha</taxon>
        <taxon>Strongyloidea</taxon>
        <taxon>Strongylidae</taxon>
        <taxon>Cylicocyclus</taxon>
    </lineage>
</organism>
<reference evidence="3" key="1">
    <citation type="submission" date="2023-07" db="EMBL/GenBank/DDBJ databases">
        <authorList>
            <consortium name="CYATHOMIX"/>
        </authorList>
    </citation>
    <scope>NUCLEOTIDE SEQUENCE</scope>
    <source>
        <strain evidence="3">N/A</strain>
    </source>
</reference>
<feature type="compositionally biased region" description="Basic and acidic residues" evidence="1">
    <location>
        <begin position="341"/>
        <end position="356"/>
    </location>
</feature>
<evidence type="ECO:0000256" key="2">
    <source>
        <dbReference type="SAM" id="SignalP"/>
    </source>
</evidence>
<keyword evidence="4" id="KW-1185">Reference proteome</keyword>
<accession>A0AA36MEV3</accession>
<feature type="region of interest" description="Disordered" evidence="1">
    <location>
        <begin position="336"/>
        <end position="356"/>
    </location>
</feature>
<evidence type="ECO:0000313" key="3">
    <source>
        <dbReference type="EMBL" id="CAJ0609966.1"/>
    </source>
</evidence>
<feature type="chain" id="PRO_5041272672" evidence="2">
    <location>
        <begin position="20"/>
        <end position="561"/>
    </location>
</feature>
<evidence type="ECO:0000256" key="1">
    <source>
        <dbReference type="SAM" id="MobiDB-lite"/>
    </source>
</evidence>
<dbReference type="EMBL" id="CATQJL010000326">
    <property type="protein sequence ID" value="CAJ0609966.1"/>
    <property type="molecule type" value="Genomic_DNA"/>
</dbReference>
<proteinExistence type="predicted"/>
<keyword evidence="2" id="KW-0732">Signal</keyword>
<name>A0AA36MEV3_CYLNA</name>
<comment type="caution">
    <text evidence="3">The sequence shown here is derived from an EMBL/GenBank/DDBJ whole genome shotgun (WGS) entry which is preliminary data.</text>
</comment>
<sequence length="561" mass="62981">MRLLLFAVFLCAWAKKHHHHSSEEEEESTSSPGEKIVDRLAVNLAGAFVKSMFPEMDRVEKKSPDIRRAPISPLQATLDNYSPQQVASDYNAIPQMSQQSPSNPAVYQPQVPSLPSIYSSQGQQMSMPSQSFAGSMPQSGLGLPNLPLLMAGESGSPESINAIRNQQYLAQLSRHQSEITNYNAKQMEYLDQQRRYQQAMIDHQAGAALLMQKQQQEVINEQLKQLKNSHGYTEDLGTDNDNTVGGRVLTAKARGVKTHGPPAPKRSFSDDDVITNNQHLKEYFKEKYGIDLSTEGAELTEEERETLRALKNVLAKDKEAVIDKGVFKTMNEMKRKIKHREPKESSRGFSRSREATKACPQCIPHRIKMMEGAWTQMYGNPHVVRKTFGTIASLEKAMSANGKTTMSSVPTACVGLEVGRYSKGTAQLNMFYRDDADGNELHEMHGSVSSDDERIIIDTDKFHTDMCLVKAGPADVSRYEYLVFAEVSGKNACRSYHVFARNTDEFNRRYFDDVSDFMKREVQGNSVLPVGAFSKASFYLILTTSDDSLHLHVRTVKMTRK</sequence>
<feature type="signal peptide" evidence="2">
    <location>
        <begin position="1"/>
        <end position="19"/>
    </location>
</feature>